<keyword evidence="4" id="KW-1185">Reference proteome</keyword>
<dbReference type="InterPro" id="IPR036866">
    <property type="entry name" value="RibonucZ/Hydroxyglut_hydro"/>
</dbReference>
<dbReference type="GeneID" id="89989684"/>
<feature type="region of interest" description="Disordered" evidence="1">
    <location>
        <begin position="36"/>
        <end position="67"/>
    </location>
</feature>
<dbReference type="InterPro" id="IPR050114">
    <property type="entry name" value="UPF0173_UPF0282_UlaG_hydrolase"/>
</dbReference>
<dbReference type="PANTHER" id="PTHR43546">
    <property type="entry name" value="UPF0173 METAL-DEPENDENT HYDROLASE MJ1163-RELATED"/>
    <property type="match status" value="1"/>
</dbReference>
<feature type="domain" description="Metallo-beta-lactamase" evidence="2">
    <location>
        <begin position="88"/>
        <end position="317"/>
    </location>
</feature>
<gene>
    <name evidence="3" type="ORF">IAS62_002911</name>
</gene>
<proteinExistence type="predicted"/>
<evidence type="ECO:0000259" key="2">
    <source>
        <dbReference type="Pfam" id="PF12706"/>
    </source>
</evidence>
<dbReference type="InterPro" id="IPR001279">
    <property type="entry name" value="Metallo-B-lactamas"/>
</dbReference>
<sequence length="358" mass="39918">MLLEHLTPLAKYRFYCHIPVTGVKYGNMSIVINPASTKPPTRDNANPPTHLPVAKAEKQHPSKAGGENASVYFVGTATTILEWEGIRVLTDPNFLHAGDHVHLGPGVSSTRLTNPSVDLHDLPRIDLVLLSHYHADHFDQEVEASLRRDLPIISTAHAKKALSSKGDDSFTNVHDLEPFQELMIDVKDDMTRKQPRIRVTGMPGKHVAGAMEILNEYVSAIPPTNGWMVELGYENDNIFKTGYRIYISGDTLMVNELKEIPKRYPNHPIDLMLIHLGGTTVPSPKMLPLAVMVTMDAKQGVELMRLIKPDVTIPVHFDDYDVFASPLEDFQKLVQQEGLGGGVVYLDRGEKYQFCVRS</sequence>
<organism evidence="3 4">
    <name type="scientific">Cryptococcus decagattii</name>
    <dbReference type="NCBI Taxonomy" id="1859122"/>
    <lineage>
        <taxon>Eukaryota</taxon>
        <taxon>Fungi</taxon>
        <taxon>Dikarya</taxon>
        <taxon>Basidiomycota</taxon>
        <taxon>Agaricomycotina</taxon>
        <taxon>Tremellomycetes</taxon>
        <taxon>Tremellales</taxon>
        <taxon>Cryptococcaceae</taxon>
        <taxon>Cryptococcus</taxon>
        <taxon>Cryptococcus gattii species complex</taxon>
    </lineage>
</organism>
<protein>
    <recommendedName>
        <fullName evidence="2">Metallo-beta-lactamase domain-containing protein</fullName>
    </recommendedName>
</protein>
<feature type="compositionally biased region" description="Polar residues" evidence="1">
    <location>
        <begin position="36"/>
        <end position="47"/>
    </location>
</feature>
<evidence type="ECO:0000313" key="4">
    <source>
        <dbReference type="Proteomes" id="UP001432216"/>
    </source>
</evidence>
<dbReference type="SUPFAM" id="SSF56281">
    <property type="entry name" value="Metallo-hydrolase/oxidoreductase"/>
    <property type="match status" value="1"/>
</dbReference>
<evidence type="ECO:0000256" key="1">
    <source>
        <dbReference type="SAM" id="MobiDB-lite"/>
    </source>
</evidence>
<dbReference type="Proteomes" id="UP001432216">
    <property type="component" value="Chromosome 4"/>
</dbReference>
<dbReference type="Gene3D" id="3.60.15.10">
    <property type="entry name" value="Ribonuclease Z/Hydroxyacylglutathione hydrolase-like"/>
    <property type="match status" value="1"/>
</dbReference>
<dbReference type="RefSeq" id="XP_064720841.1">
    <property type="nucleotide sequence ID" value="XM_064864769.1"/>
</dbReference>
<dbReference type="EMBL" id="CP143809">
    <property type="protein sequence ID" value="WVO21602.1"/>
    <property type="molecule type" value="Genomic_DNA"/>
</dbReference>
<reference evidence="3 4" key="1">
    <citation type="submission" date="2024-01" db="EMBL/GenBank/DDBJ databases">
        <title>Comparative genomics of Cryptococcus and Kwoniella reveals pathogenesis evolution and contrasting modes of karyotype evolution via chromosome fusion or intercentromeric recombination.</title>
        <authorList>
            <person name="Coelho M.A."/>
            <person name="David-Palma M."/>
            <person name="Shea T."/>
            <person name="Bowers K."/>
            <person name="McGinley-Smith S."/>
            <person name="Mohammad A.W."/>
            <person name="Gnirke A."/>
            <person name="Yurkov A.M."/>
            <person name="Nowrousian M."/>
            <person name="Sun S."/>
            <person name="Cuomo C.A."/>
            <person name="Heitman J."/>
        </authorList>
    </citation>
    <scope>NUCLEOTIDE SEQUENCE [LARGE SCALE GENOMIC DNA]</scope>
    <source>
        <strain evidence="3 4">7685027</strain>
    </source>
</reference>
<dbReference type="Pfam" id="PF12706">
    <property type="entry name" value="Lactamase_B_2"/>
    <property type="match status" value="1"/>
</dbReference>
<accession>A0ABZ2AVX5</accession>
<name>A0ABZ2AVX5_9TREE</name>
<evidence type="ECO:0000313" key="3">
    <source>
        <dbReference type="EMBL" id="WVO21602.1"/>
    </source>
</evidence>
<dbReference type="PANTHER" id="PTHR43546:SF7">
    <property type="entry name" value="METALLO-BETA-LACTAMASE DOMAIN-CONTAINING PROTEIN"/>
    <property type="match status" value="1"/>
</dbReference>